<proteinExistence type="predicted"/>
<accession>A0A1I4NTD4</accession>
<name>A0A1I4NTD4_9EURY</name>
<evidence type="ECO:0008006" key="3">
    <source>
        <dbReference type="Google" id="ProtNLM"/>
    </source>
</evidence>
<organism evidence="1 2">
    <name type="scientific">Methanolobus profundi</name>
    <dbReference type="NCBI Taxonomy" id="487685"/>
    <lineage>
        <taxon>Archaea</taxon>
        <taxon>Methanobacteriati</taxon>
        <taxon>Methanobacteriota</taxon>
        <taxon>Stenosarchaea group</taxon>
        <taxon>Methanomicrobia</taxon>
        <taxon>Methanosarcinales</taxon>
        <taxon>Methanosarcinaceae</taxon>
        <taxon>Methanolobus</taxon>
    </lineage>
</organism>
<dbReference type="Proteomes" id="UP000198535">
    <property type="component" value="Unassembled WGS sequence"/>
</dbReference>
<gene>
    <name evidence="1" type="ORF">SAMN04488696_0240</name>
</gene>
<evidence type="ECO:0000313" key="1">
    <source>
        <dbReference type="EMBL" id="SFM18547.1"/>
    </source>
</evidence>
<sequence>MSLMSIIGCTEFEKEIVRLLAEDGMIEHLLIMGDSRSEDLISDLEQKGLKPKVLFPETIPVGLKKSKDFNVLVTIQDANRYRSPQHMKKETYERIKFYGPVSDGILMFYGSCEGIFDDALLDFSNSNFFLELLSSENGKYMENLNKCLEGPQMRSGVSTELEDKYRNCYNRLKDLILSPGAN</sequence>
<dbReference type="AlphaFoldDB" id="A0A1I4NTD4"/>
<dbReference type="OrthoDB" id="125387at2157"/>
<dbReference type="RefSeq" id="WP_091932025.1">
    <property type="nucleotide sequence ID" value="NZ_FOUJ01000001.1"/>
</dbReference>
<protein>
    <recommendedName>
        <fullName evidence="3">DUF1638 domain-containing protein</fullName>
    </recommendedName>
</protein>
<evidence type="ECO:0000313" key="2">
    <source>
        <dbReference type="Proteomes" id="UP000198535"/>
    </source>
</evidence>
<keyword evidence="2" id="KW-1185">Reference proteome</keyword>
<dbReference type="EMBL" id="FOUJ01000001">
    <property type="protein sequence ID" value="SFM18547.1"/>
    <property type="molecule type" value="Genomic_DNA"/>
</dbReference>
<reference evidence="2" key="1">
    <citation type="submission" date="2016-10" db="EMBL/GenBank/DDBJ databases">
        <authorList>
            <person name="Varghese N."/>
            <person name="Submissions S."/>
        </authorList>
    </citation>
    <scope>NUCLEOTIDE SEQUENCE [LARGE SCALE GENOMIC DNA]</scope>
    <source>
        <strain evidence="2">Mob M</strain>
    </source>
</reference>